<dbReference type="GO" id="GO:0046872">
    <property type="term" value="F:metal ion binding"/>
    <property type="evidence" value="ECO:0007669"/>
    <property type="project" value="UniProtKB-KW"/>
</dbReference>
<dbReference type="OrthoDB" id="9782387at2"/>
<dbReference type="GO" id="GO:0051539">
    <property type="term" value="F:4 iron, 4 sulfur cluster binding"/>
    <property type="evidence" value="ECO:0007669"/>
    <property type="project" value="UniProtKB-KW"/>
</dbReference>
<dbReference type="CDD" id="cd01335">
    <property type="entry name" value="Radical_SAM"/>
    <property type="match status" value="1"/>
</dbReference>
<dbReference type="RefSeq" id="WP_106448087.1">
    <property type="nucleotide sequence ID" value="NZ_CP027669.1"/>
</dbReference>
<keyword evidence="5" id="KW-0408">Iron</keyword>
<name>A0A2S0N4N1_9BURK</name>
<evidence type="ECO:0000259" key="7">
    <source>
        <dbReference type="PROSITE" id="PS51918"/>
    </source>
</evidence>
<dbReference type="Proteomes" id="UP000239326">
    <property type="component" value="Chromosome"/>
</dbReference>
<gene>
    <name evidence="8" type="ORF">C6571_06735</name>
</gene>
<keyword evidence="2" id="KW-0004">4Fe-4S</keyword>
<evidence type="ECO:0000256" key="1">
    <source>
        <dbReference type="ARBA" id="ARBA00001966"/>
    </source>
</evidence>
<comment type="cofactor">
    <cofactor evidence="1">
        <name>[4Fe-4S] cluster</name>
        <dbReference type="ChEBI" id="CHEBI:49883"/>
    </cofactor>
</comment>
<evidence type="ECO:0000256" key="6">
    <source>
        <dbReference type="ARBA" id="ARBA00023014"/>
    </source>
</evidence>
<keyword evidence="4" id="KW-0479">Metal-binding</keyword>
<dbReference type="Pfam" id="PF04055">
    <property type="entry name" value="Radical_SAM"/>
    <property type="match status" value="1"/>
</dbReference>
<evidence type="ECO:0000256" key="2">
    <source>
        <dbReference type="ARBA" id="ARBA00022485"/>
    </source>
</evidence>
<keyword evidence="9" id="KW-1185">Reference proteome</keyword>
<evidence type="ECO:0000313" key="8">
    <source>
        <dbReference type="EMBL" id="AVO43112.1"/>
    </source>
</evidence>
<dbReference type="InterPro" id="IPR058240">
    <property type="entry name" value="rSAM_sf"/>
</dbReference>
<dbReference type="SFLD" id="SFLDS00029">
    <property type="entry name" value="Radical_SAM"/>
    <property type="match status" value="1"/>
</dbReference>
<organism evidence="8 9">
    <name type="scientific">Simplicispira suum</name>
    <dbReference type="NCBI Taxonomy" id="2109915"/>
    <lineage>
        <taxon>Bacteria</taxon>
        <taxon>Pseudomonadati</taxon>
        <taxon>Pseudomonadota</taxon>
        <taxon>Betaproteobacteria</taxon>
        <taxon>Burkholderiales</taxon>
        <taxon>Comamonadaceae</taxon>
        <taxon>Simplicispira</taxon>
    </lineage>
</organism>
<sequence length="230" mass="24342">MNASPIPASRLRVGGMTPLTSIDFPGRLAAVLYGQGCPWRCGYCHNPELLDATTPAAVPWPEVLAFLNSRQGLLDGVVFSGGEPTLQAGLPAALAEVRALGFQTALHTGGMYPERLHALLPLLDWVGLDIKGPLHAYDAITRTPGSGAKAFESLRHLLASGVAYECRTTWDAGLFSTDDLFALADTLADAGVAHWALQECRAPGVATWALTAGQVERLGARFAGIVLRRG</sequence>
<evidence type="ECO:0000256" key="4">
    <source>
        <dbReference type="ARBA" id="ARBA00022723"/>
    </source>
</evidence>
<dbReference type="EMBL" id="CP027669">
    <property type="protein sequence ID" value="AVO43112.1"/>
    <property type="molecule type" value="Genomic_DNA"/>
</dbReference>
<dbReference type="PROSITE" id="PS51918">
    <property type="entry name" value="RADICAL_SAM"/>
    <property type="match status" value="1"/>
</dbReference>
<dbReference type="NCBIfam" id="TIGR02495">
    <property type="entry name" value="NrdG2"/>
    <property type="match status" value="1"/>
</dbReference>
<accession>A0A2S0N4N1</accession>
<feature type="domain" description="Radical SAM core" evidence="7">
    <location>
        <begin position="24"/>
        <end position="230"/>
    </location>
</feature>
<evidence type="ECO:0000313" key="9">
    <source>
        <dbReference type="Proteomes" id="UP000239326"/>
    </source>
</evidence>
<dbReference type="InterPro" id="IPR012840">
    <property type="entry name" value="NrdG2"/>
</dbReference>
<dbReference type="GO" id="GO:0003824">
    <property type="term" value="F:catalytic activity"/>
    <property type="evidence" value="ECO:0007669"/>
    <property type="project" value="InterPro"/>
</dbReference>
<keyword evidence="6" id="KW-0411">Iron-sulfur</keyword>
<proteinExistence type="predicted"/>
<dbReference type="SUPFAM" id="SSF102114">
    <property type="entry name" value="Radical SAM enzymes"/>
    <property type="match status" value="1"/>
</dbReference>
<dbReference type="KEGG" id="simp:C6571_06735"/>
<dbReference type="AlphaFoldDB" id="A0A2S0N4N1"/>
<keyword evidence="3" id="KW-0949">S-adenosyl-L-methionine</keyword>
<dbReference type="SFLD" id="SFLDG01094">
    <property type="entry name" value="Uncharacterised_Radical_SAM_Su"/>
    <property type="match status" value="1"/>
</dbReference>
<dbReference type="InterPro" id="IPR007197">
    <property type="entry name" value="rSAM"/>
</dbReference>
<dbReference type="InterPro" id="IPR034457">
    <property type="entry name" value="Organic_radical-activating"/>
</dbReference>
<reference evidence="8 9" key="1">
    <citation type="submission" date="2018-03" db="EMBL/GenBank/DDBJ databases">
        <title>Genome sequencing of Simplicispira sp.</title>
        <authorList>
            <person name="Kim S.-J."/>
            <person name="Heo J."/>
            <person name="Kwon S.-W."/>
        </authorList>
    </citation>
    <scope>NUCLEOTIDE SEQUENCE [LARGE SCALE GENOMIC DNA]</scope>
    <source>
        <strain evidence="8 9">SC1-8</strain>
    </source>
</reference>
<evidence type="ECO:0000256" key="3">
    <source>
        <dbReference type="ARBA" id="ARBA00022691"/>
    </source>
</evidence>
<dbReference type="Gene3D" id="3.20.20.70">
    <property type="entry name" value="Aldolase class I"/>
    <property type="match status" value="1"/>
</dbReference>
<dbReference type="PANTHER" id="PTHR30352:SF13">
    <property type="entry name" value="GLYCYL-RADICAL ENZYME ACTIVATING ENZYME YJJW-RELATED"/>
    <property type="match status" value="1"/>
</dbReference>
<dbReference type="InterPro" id="IPR013785">
    <property type="entry name" value="Aldolase_TIM"/>
</dbReference>
<protein>
    <submittedName>
        <fullName evidence="8">Anaerobic ribonucleoside-triphosphate reductase activating protein</fullName>
    </submittedName>
</protein>
<dbReference type="PANTHER" id="PTHR30352">
    <property type="entry name" value="PYRUVATE FORMATE-LYASE-ACTIVATING ENZYME"/>
    <property type="match status" value="1"/>
</dbReference>
<evidence type="ECO:0000256" key="5">
    <source>
        <dbReference type="ARBA" id="ARBA00023004"/>
    </source>
</evidence>